<dbReference type="SUPFAM" id="SSF53098">
    <property type="entry name" value="Ribonuclease H-like"/>
    <property type="match status" value="1"/>
</dbReference>
<reference evidence="8 9" key="1">
    <citation type="submission" date="2016-04" db="EMBL/GenBank/DDBJ databases">
        <title>Genome analyses suggest a sexual origin of heterokaryosis in a supposedly ancient asexual fungus.</title>
        <authorList>
            <person name="Ropars J."/>
            <person name="Sedzielewska K."/>
            <person name="Noel J."/>
            <person name="Charron P."/>
            <person name="Farinelli L."/>
            <person name="Marton T."/>
            <person name="Kruger M."/>
            <person name="Pelin A."/>
            <person name="Brachmann A."/>
            <person name="Corradi N."/>
        </authorList>
    </citation>
    <scope>NUCLEOTIDE SEQUENCE [LARGE SCALE GENOMIC DNA]</scope>
    <source>
        <strain evidence="8 9">C2</strain>
    </source>
</reference>
<dbReference type="PANTHER" id="PTHR46481:SF10">
    <property type="entry name" value="ZINC FINGER BED DOMAIN-CONTAINING PROTEIN 39"/>
    <property type="match status" value="1"/>
</dbReference>
<dbReference type="InterPro" id="IPR008906">
    <property type="entry name" value="HATC_C_dom"/>
</dbReference>
<evidence type="ECO:0008006" key="10">
    <source>
        <dbReference type="Google" id="ProtNLM"/>
    </source>
</evidence>
<dbReference type="InterPro" id="IPR052035">
    <property type="entry name" value="ZnF_BED_domain_contain"/>
</dbReference>
<protein>
    <recommendedName>
        <fullName evidence="10">DUF659 domain-containing protein</fullName>
    </recommendedName>
</protein>
<accession>A0A2N1M992</accession>
<gene>
    <name evidence="8" type="ORF">RhiirC2_720706</name>
</gene>
<reference evidence="8 9" key="2">
    <citation type="submission" date="2017-10" db="EMBL/GenBank/DDBJ databases">
        <title>Extensive intraspecific genome diversity in a model arbuscular mycorrhizal fungus.</title>
        <authorList>
            <person name="Chen E.C.H."/>
            <person name="Morin E."/>
            <person name="Baudet D."/>
            <person name="Noel J."/>
            <person name="Ndikumana S."/>
            <person name="Charron P."/>
            <person name="St-Onge C."/>
            <person name="Giorgi J."/>
            <person name="Grigoriev I.V."/>
            <person name="Roux C."/>
            <person name="Martin F.M."/>
            <person name="Corradi N."/>
        </authorList>
    </citation>
    <scope>NUCLEOTIDE SEQUENCE [LARGE SCALE GENOMIC DNA]</scope>
    <source>
        <strain evidence="8 9">C2</strain>
    </source>
</reference>
<evidence type="ECO:0000313" key="9">
    <source>
        <dbReference type="Proteomes" id="UP000233469"/>
    </source>
</evidence>
<sequence>MILTSDRKEYLYHLEDLSDQHHTAEFLASKTEAIISQIGAEKISAIVSDNGANVAAARSIIHKNYPSIINLRCIAHCFNLLSQDVLKSPFGERIIKFCNILCHFFRSSHIGAALLDNAIKEKAIKGGGIKLYVKTRWITIYKEFNDPKYLLAFFLHPEWKGTLVTPSEFDNLIELAGELWKEWGHKRNSVTELYSQIGKYRLGKKPYNRPYSSKYNTPLNWWLLINDGKNQLSRLAIKLFSITPHSASCERIFSSLGWFFGKRRQRLQLKTLQSMAKIHRYSLSHTKTSVGHISGTYDEEELHDLLFEISNEIGDTNDDIFDEATINQNMARARELEHLNNYEHELENDNLTIERSVDLGPWVIIEAGPTPVLTHTGFLELDELDFRKDAGFLKLDKTGHSKRDTNFLDLGEMTIWIDMSTIKL</sequence>
<keyword evidence="3" id="KW-0863">Zinc-finger</keyword>
<dbReference type="VEuPathDB" id="FungiDB:FUN_006432"/>
<evidence type="ECO:0000256" key="4">
    <source>
        <dbReference type="ARBA" id="ARBA00022833"/>
    </source>
</evidence>
<dbReference type="InterPro" id="IPR012337">
    <property type="entry name" value="RNaseH-like_sf"/>
</dbReference>
<evidence type="ECO:0000256" key="1">
    <source>
        <dbReference type="ARBA" id="ARBA00004123"/>
    </source>
</evidence>
<dbReference type="GO" id="GO:0005634">
    <property type="term" value="C:nucleus"/>
    <property type="evidence" value="ECO:0007669"/>
    <property type="project" value="UniProtKB-SubCell"/>
</dbReference>
<dbReference type="VEuPathDB" id="FungiDB:FUN_018667"/>
<dbReference type="VEuPathDB" id="FungiDB:RhiirA1_356434"/>
<dbReference type="VEuPathDB" id="FungiDB:RhiirFUN_023232"/>
<dbReference type="PANTHER" id="PTHR46481">
    <property type="entry name" value="ZINC FINGER BED DOMAIN-CONTAINING PROTEIN 4"/>
    <property type="match status" value="1"/>
</dbReference>
<name>A0A2N1M992_9GLOM</name>
<dbReference type="VEuPathDB" id="FungiDB:RhiirFUN_008197"/>
<evidence type="ECO:0000313" key="8">
    <source>
        <dbReference type="EMBL" id="PKK58201.1"/>
    </source>
</evidence>
<dbReference type="AlphaFoldDB" id="A0A2N1M992"/>
<keyword evidence="5" id="KW-0539">Nucleus</keyword>
<comment type="caution">
    <text evidence="8">The sequence shown here is derived from an EMBL/GenBank/DDBJ whole genome shotgun (WGS) entry which is preliminary data.</text>
</comment>
<keyword evidence="4" id="KW-0862">Zinc</keyword>
<evidence type="ECO:0000256" key="3">
    <source>
        <dbReference type="ARBA" id="ARBA00022771"/>
    </source>
</evidence>
<dbReference type="GO" id="GO:0008270">
    <property type="term" value="F:zinc ion binding"/>
    <property type="evidence" value="ECO:0007669"/>
    <property type="project" value="UniProtKB-KW"/>
</dbReference>
<dbReference type="Pfam" id="PF05699">
    <property type="entry name" value="Dimer_Tnp_hAT"/>
    <property type="match status" value="1"/>
</dbReference>
<dbReference type="EMBL" id="LLXL01003761">
    <property type="protein sequence ID" value="PKK58201.1"/>
    <property type="molecule type" value="Genomic_DNA"/>
</dbReference>
<dbReference type="GO" id="GO:0046983">
    <property type="term" value="F:protein dimerization activity"/>
    <property type="evidence" value="ECO:0007669"/>
    <property type="project" value="InterPro"/>
</dbReference>
<dbReference type="Proteomes" id="UP000233469">
    <property type="component" value="Unassembled WGS sequence"/>
</dbReference>
<evidence type="ECO:0000256" key="2">
    <source>
        <dbReference type="ARBA" id="ARBA00022723"/>
    </source>
</evidence>
<dbReference type="VEuPathDB" id="FungiDB:FUN_008154"/>
<evidence type="ECO:0000256" key="5">
    <source>
        <dbReference type="ARBA" id="ARBA00023242"/>
    </source>
</evidence>
<comment type="subcellular location">
    <subcellularLocation>
        <location evidence="1">Nucleus</location>
    </subcellularLocation>
</comment>
<organism evidence="8 9">
    <name type="scientific">Rhizophagus irregularis</name>
    <dbReference type="NCBI Taxonomy" id="588596"/>
    <lineage>
        <taxon>Eukaryota</taxon>
        <taxon>Fungi</taxon>
        <taxon>Fungi incertae sedis</taxon>
        <taxon>Mucoromycota</taxon>
        <taxon>Glomeromycotina</taxon>
        <taxon>Glomeromycetes</taxon>
        <taxon>Glomerales</taxon>
        <taxon>Glomeraceae</taxon>
        <taxon>Rhizophagus</taxon>
    </lineage>
</organism>
<dbReference type="InterPro" id="IPR007021">
    <property type="entry name" value="DUF659"/>
</dbReference>
<keyword evidence="2" id="KW-0479">Metal-binding</keyword>
<feature type="domain" description="HAT C-terminal dimerisation" evidence="7">
    <location>
        <begin position="218"/>
        <end position="279"/>
    </location>
</feature>
<feature type="domain" description="DUF659" evidence="6">
    <location>
        <begin position="16"/>
        <end position="95"/>
    </location>
</feature>
<proteinExistence type="predicted"/>
<evidence type="ECO:0000259" key="6">
    <source>
        <dbReference type="Pfam" id="PF04937"/>
    </source>
</evidence>
<dbReference type="VEuPathDB" id="FungiDB:RhiirA1_481816"/>
<dbReference type="Pfam" id="PF04937">
    <property type="entry name" value="DUF659"/>
    <property type="match status" value="1"/>
</dbReference>
<evidence type="ECO:0000259" key="7">
    <source>
        <dbReference type="Pfam" id="PF05699"/>
    </source>
</evidence>